<reference evidence="2" key="1">
    <citation type="submission" date="2022-06" db="EMBL/GenBank/DDBJ databases">
        <title>Sneathiella actinostolidae sp. nov., isolated from a sea anemonein the Western Pacific Ocean.</title>
        <authorList>
            <person name="Wei M.J."/>
        </authorList>
    </citation>
    <scope>NUCLEOTIDE SEQUENCE</scope>
    <source>
        <strain evidence="2">PHK-P5</strain>
    </source>
</reference>
<keyword evidence="3" id="KW-1185">Reference proteome</keyword>
<dbReference type="CDD" id="cd20716">
    <property type="entry name" value="cyt_P460_fam"/>
    <property type="match status" value="1"/>
</dbReference>
<protein>
    <submittedName>
        <fullName evidence="2">Cytochrome P460 family protein</fullName>
    </submittedName>
</protein>
<gene>
    <name evidence="2" type="ORF">NBZ79_12710</name>
</gene>
<dbReference type="Proteomes" id="UP001056291">
    <property type="component" value="Chromosome"/>
</dbReference>
<dbReference type="Pfam" id="PF16694">
    <property type="entry name" value="Cytochrome_P460"/>
    <property type="match status" value="1"/>
</dbReference>
<evidence type="ECO:0000259" key="1">
    <source>
        <dbReference type="Pfam" id="PF16694"/>
    </source>
</evidence>
<name>A0ABY4W1R4_9PROT</name>
<accession>A0ABY4W1R4</accession>
<dbReference type="InterPro" id="IPR032033">
    <property type="entry name" value="Cytochrome_P460"/>
</dbReference>
<dbReference type="RefSeq" id="WP_251932845.1">
    <property type="nucleotide sequence ID" value="NZ_CP098747.1"/>
</dbReference>
<sequence length="148" mass="15949">MKNSYAKSGVKDAGYYMDWKIFSTAPYASGTHGGRHVSNYGNAVAEEAYALYEEGGKMPVGSVLAKDSFAVQTDGRAVVGPLFMMEKMAAGFNEASGNWKYTLILPNGQTVGTTNGQGSGAVKFCYECHMAAEDTDSLFFLPEEVRIN</sequence>
<proteinExistence type="predicted"/>
<dbReference type="Gene3D" id="3.50.70.20">
    <property type="entry name" value="Cytochrome P460"/>
    <property type="match status" value="1"/>
</dbReference>
<dbReference type="InterPro" id="IPR038142">
    <property type="entry name" value="Cytochrome_P460_sp"/>
</dbReference>
<dbReference type="EMBL" id="CP098747">
    <property type="protein sequence ID" value="USG60038.1"/>
    <property type="molecule type" value="Genomic_DNA"/>
</dbReference>
<evidence type="ECO:0000313" key="2">
    <source>
        <dbReference type="EMBL" id="USG60038.1"/>
    </source>
</evidence>
<organism evidence="2 3">
    <name type="scientific">Sneathiella marina</name>
    <dbReference type="NCBI Taxonomy" id="2950108"/>
    <lineage>
        <taxon>Bacteria</taxon>
        <taxon>Pseudomonadati</taxon>
        <taxon>Pseudomonadota</taxon>
        <taxon>Alphaproteobacteria</taxon>
        <taxon>Sneathiellales</taxon>
        <taxon>Sneathiellaceae</taxon>
        <taxon>Sneathiella</taxon>
    </lineage>
</organism>
<evidence type="ECO:0000313" key="3">
    <source>
        <dbReference type="Proteomes" id="UP001056291"/>
    </source>
</evidence>
<feature type="domain" description="Cytochrome P460" evidence="1">
    <location>
        <begin position="16"/>
        <end position="139"/>
    </location>
</feature>